<feature type="compositionally biased region" description="Basic and acidic residues" evidence="1">
    <location>
        <begin position="11"/>
        <end position="21"/>
    </location>
</feature>
<keyword evidence="3" id="KW-1185">Reference proteome</keyword>
<feature type="non-terminal residue" evidence="2">
    <location>
        <position position="155"/>
    </location>
</feature>
<feature type="compositionally biased region" description="Low complexity" evidence="1">
    <location>
        <begin position="56"/>
        <end position="65"/>
    </location>
</feature>
<dbReference type="AlphaFoldDB" id="A0A9P8F0P8"/>
<feature type="compositionally biased region" description="Low complexity" evidence="1">
    <location>
        <begin position="138"/>
        <end position="149"/>
    </location>
</feature>
<proteinExistence type="predicted"/>
<feature type="compositionally biased region" description="Polar residues" evidence="1">
    <location>
        <begin position="1"/>
        <end position="10"/>
    </location>
</feature>
<name>A0A9P8F0P8_AURME</name>
<dbReference type="Proteomes" id="UP000729357">
    <property type="component" value="Unassembled WGS sequence"/>
</dbReference>
<reference evidence="2" key="1">
    <citation type="journal article" date="2021" name="J Fungi (Basel)">
        <title>Virulence traits and population genomics of the black yeast Aureobasidium melanogenum.</title>
        <authorList>
            <person name="Cernosa A."/>
            <person name="Sun X."/>
            <person name="Gostincar C."/>
            <person name="Fang C."/>
            <person name="Gunde-Cimerman N."/>
            <person name="Song Z."/>
        </authorList>
    </citation>
    <scope>NUCLEOTIDE SEQUENCE</scope>
    <source>
        <strain evidence="2">EXF-9298</strain>
    </source>
</reference>
<comment type="caution">
    <text evidence="2">The sequence shown here is derived from an EMBL/GenBank/DDBJ whole genome shotgun (WGS) entry which is preliminary data.</text>
</comment>
<gene>
    <name evidence="2" type="ORF">KCU98_g21134</name>
</gene>
<evidence type="ECO:0000313" key="3">
    <source>
        <dbReference type="Proteomes" id="UP000729357"/>
    </source>
</evidence>
<evidence type="ECO:0000256" key="1">
    <source>
        <dbReference type="SAM" id="MobiDB-lite"/>
    </source>
</evidence>
<evidence type="ECO:0000313" key="2">
    <source>
        <dbReference type="EMBL" id="KAG9927777.1"/>
    </source>
</evidence>
<reference evidence="2" key="2">
    <citation type="submission" date="2021-08" db="EMBL/GenBank/DDBJ databases">
        <authorList>
            <person name="Gostincar C."/>
            <person name="Sun X."/>
            <person name="Song Z."/>
            <person name="Gunde-Cimerman N."/>
        </authorList>
    </citation>
    <scope>NUCLEOTIDE SEQUENCE</scope>
    <source>
        <strain evidence="2">EXF-9298</strain>
    </source>
</reference>
<dbReference type="EMBL" id="JAHFXS010007163">
    <property type="protein sequence ID" value="KAG9927777.1"/>
    <property type="molecule type" value="Genomic_DNA"/>
</dbReference>
<feature type="compositionally biased region" description="Basic and acidic residues" evidence="1">
    <location>
        <begin position="83"/>
        <end position="102"/>
    </location>
</feature>
<protein>
    <submittedName>
        <fullName evidence="2">Uncharacterized protein</fullName>
    </submittedName>
</protein>
<accession>A0A9P8F0P8</accession>
<feature type="region of interest" description="Disordered" evidence="1">
    <location>
        <begin position="1"/>
        <end position="155"/>
    </location>
</feature>
<sequence>MATFNPSSEANDSRMSRKVEEGSTAGKFTTVNGNKVAASPPQTTSFRPDPSALSHPYRQQQQALPRQPPLPEGKSKPLFVDLDETKSTYHDESSFRSPENHSNRIGKRKRSTETFEVSPEFTSPPTRREETLNVPAELRSPTRSLPPLLQFQESE</sequence>
<organism evidence="2 3">
    <name type="scientific">Aureobasidium melanogenum</name>
    <name type="common">Aureobasidium pullulans var. melanogenum</name>
    <dbReference type="NCBI Taxonomy" id="46634"/>
    <lineage>
        <taxon>Eukaryota</taxon>
        <taxon>Fungi</taxon>
        <taxon>Dikarya</taxon>
        <taxon>Ascomycota</taxon>
        <taxon>Pezizomycotina</taxon>
        <taxon>Dothideomycetes</taxon>
        <taxon>Dothideomycetidae</taxon>
        <taxon>Dothideales</taxon>
        <taxon>Saccotheciaceae</taxon>
        <taxon>Aureobasidium</taxon>
    </lineage>
</organism>